<accession>A0ABR1VIN6</accession>
<dbReference type="RefSeq" id="XP_066664555.1">
    <property type="nucleotide sequence ID" value="XM_066815265.1"/>
</dbReference>
<dbReference type="Proteomes" id="UP001433268">
    <property type="component" value="Unassembled WGS sequence"/>
</dbReference>
<gene>
    <name evidence="2" type="ORF">PG997_010950</name>
</gene>
<feature type="region of interest" description="Disordered" evidence="1">
    <location>
        <begin position="214"/>
        <end position="253"/>
    </location>
</feature>
<comment type="caution">
    <text evidence="2">The sequence shown here is derived from an EMBL/GenBank/DDBJ whole genome shotgun (WGS) entry which is preliminary data.</text>
</comment>
<dbReference type="GeneID" id="92048325"/>
<evidence type="ECO:0000256" key="1">
    <source>
        <dbReference type="SAM" id="MobiDB-lite"/>
    </source>
</evidence>
<proteinExistence type="predicted"/>
<reference evidence="2 3" key="1">
    <citation type="submission" date="2023-01" db="EMBL/GenBank/DDBJ databases">
        <title>Analysis of 21 Apiospora genomes using comparative genomics revels a genus with tremendous synthesis potential of carbohydrate active enzymes and secondary metabolites.</title>
        <authorList>
            <person name="Sorensen T."/>
        </authorList>
    </citation>
    <scope>NUCLEOTIDE SEQUENCE [LARGE SCALE GENOMIC DNA]</scope>
    <source>
        <strain evidence="2 3">CBS 114990</strain>
    </source>
</reference>
<evidence type="ECO:0000313" key="2">
    <source>
        <dbReference type="EMBL" id="KAK8070747.1"/>
    </source>
</evidence>
<name>A0ABR1VIN6_9PEZI</name>
<dbReference type="EMBL" id="JAQQWN010000008">
    <property type="protein sequence ID" value="KAK8070747.1"/>
    <property type="molecule type" value="Genomic_DNA"/>
</dbReference>
<organism evidence="2 3">
    <name type="scientific">Apiospora hydei</name>
    <dbReference type="NCBI Taxonomy" id="1337664"/>
    <lineage>
        <taxon>Eukaryota</taxon>
        <taxon>Fungi</taxon>
        <taxon>Dikarya</taxon>
        <taxon>Ascomycota</taxon>
        <taxon>Pezizomycotina</taxon>
        <taxon>Sordariomycetes</taxon>
        <taxon>Xylariomycetidae</taxon>
        <taxon>Amphisphaeriales</taxon>
        <taxon>Apiosporaceae</taxon>
        <taxon>Apiospora</taxon>
    </lineage>
</organism>
<sequence length="253" mass="28501">MPGSYRITNLLYQGFASDMSWETRPEWDPQRNASICRKLLENGDMDKLHRSLRKCLKLPDNARLRSLKKPVIDEHFGLLYEYASHNVKECAKLDPVRFFAAVKEPFAWAGPIDPEHLWKFTYRALMARDNFLKNQAGAENSPGYSMVKYLDAYKRAFFLDLPPAPGQLAKPRGGHLHQHATGRDLPRHGALLSPELTCAGGQGDGTDRLVVVDPSRATSAGHVRRNNNKPVDSSDEDSEDDEEEKQKAADAEE</sequence>
<protein>
    <submittedName>
        <fullName evidence="2">Uncharacterized protein</fullName>
    </submittedName>
</protein>
<keyword evidence="3" id="KW-1185">Reference proteome</keyword>
<feature type="compositionally biased region" description="Basic and acidic residues" evidence="1">
    <location>
        <begin position="244"/>
        <end position="253"/>
    </location>
</feature>
<evidence type="ECO:0000313" key="3">
    <source>
        <dbReference type="Proteomes" id="UP001433268"/>
    </source>
</evidence>
<feature type="compositionally biased region" description="Acidic residues" evidence="1">
    <location>
        <begin position="233"/>
        <end position="243"/>
    </location>
</feature>